<dbReference type="InterPro" id="IPR036869">
    <property type="entry name" value="J_dom_sf"/>
</dbReference>
<accession>A0A1Y1ITW6</accession>
<comment type="function">
    <text evidence="4">Plays an important role in regulating the size of autophagosomes during the formation process.</text>
</comment>
<dbReference type="OrthoDB" id="10250354at2759"/>
<keyword evidence="3" id="KW-0072">Autophagy</keyword>
<keyword evidence="9" id="KW-1185">Reference proteome</keyword>
<gene>
    <name evidence="8" type="ORF">KFL_008230030</name>
</gene>
<dbReference type="EMBL" id="DF237772">
    <property type="protein sequence ID" value="GAQ91638.1"/>
    <property type="molecule type" value="Genomic_DNA"/>
</dbReference>
<dbReference type="AlphaFoldDB" id="A0A1Y1ITW6"/>
<name>A0A1Y1ITW6_KLENI</name>
<dbReference type="PROSITE" id="PS50076">
    <property type="entry name" value="DNAJ_2"/>
    <property type="match status" value="1"/>
</dbReference>
<evidence type="ECO:0000256" key="5">
    <source>
        <dbReference type="ARBA" id="ARBA00035043"/>
    </source>
</evidence>
<evidence type="ECO:0000256" key="6">
    <source>
        <dbReference type="SAM" id="MobiDB-lite"/>
    </source>
</evidence>
<dbReference type="CDD" id="cd02961">
    <property type="entry name" value="PDI_a_family"/>
    <property type="match status" value="1"/>
</dbReference>
<dbReference type="Gene3D" id="3.40.30.10">
    <property type="entry name" value="Glutaredoxin"/>
    <property type="match status" value="1"/>
</dbReference>
<proteinExistence type="predicted"/>
<comment type="subcellular location">
    <subcellularLocation>
        <location evidence="1">Endoplasmic reticulum membrane</location>
        <topology evidence="1">Single-pass type IV membrane protein</topology>
    </subcellularLocation>
</comment>
<dbReference type="InterPro" id="IPR001623">
    <property type="entry name" value="DnaJ_domain"/>
</dbReference>
<sequence>MAVRDGMTQGLSKSFLHSVCCKCRTCRLQLLGLLLLALFAITYAGPDHYKTLGVDKSASQRDIKKAFHKLSLKYHPDKNPGNEKAAKKFTDISAAYDTLSDEKKRQIYDQYGEEGLSGGAAQGAHAQPGAGFHGGGFPGGGRTQYTFQSGGGGPDLGDIFSTIFGQASRGKQGSSFGFGGGGASAGRGGGGGGGMFENLFGGFGGGGFGGGQQRGNTWDSLKHVEKLTGATFADKVQGPENEMWVVLFYLPQSQESAALKPELERTAKELDGLVKFGVVDCQAERALCQERDVGHVPTVHFYQPGKKAGTVFTGEPTGAAIKKFAVANIPNHSIKLDESNFERRFGRSPNLPRAVLFTKKASTPAMWRTLSGRFLDRVVLFEIQVDDAGQSELAARFSVRKIPSIVGLLPSGDLVPFTGDTKKVSAISKWMAELQKKADAQQKSGLSAVPVLNKVTRGAVCGGDVPVCVIAVVPRGKEKVGRELLAEVARNIQSGRRAGASSLGFALLDEKAQPGFLTAFPEARAAKGVPKSEILVLAYKPKRQRYASYIGKADPAGVEDFVSRVLSGDAAFHKTKHEPVLK</sequence>
<dbReference type="GO" id="GO:0005789">
    <property type="term" value="C:endoplasmic reticulum membrane"/>
    <property type="evidence" value="ECO:0007669"/>
    <property type="project" value="UniProtKB-SubCell"/>
</dbReference>
<dbReference type="Gene3D" id="1.10.287.110">
    <property type="entry name" value="DnaJ domain"/>
    <property type="match status" value="1"/>
</dbReference>
<dbReference type="Pfam" id="PF00085">
    <property type="entry name" value="Thioredoxin"/>
    <property type="match status" value="1"/>
</dbReference>
<dbReference type="SMART" id="SM00271">
    <property type="entry name" value="DnaJ"/>
    <property type="match status" value="1"/>
</dbReference>
<dbReference type="InterPro" id="IPR013766">
    <property type="entry name" value="Thioredoxin_domain"/>
</dbReference>
<organism evidence="8 9">
    <name type="scientific">Klebsormidium nitens</name>
    <name type="common">Green alga</name>
    <name type="synonym">Ulothrix nitens</name>
    <dbReference type="NCBI Taxonomy" id="105231"/>
    <lineage>
        <taxon>Eukaryota</taxon>
        <taxon>Viridiplantae</taxon>
        <taxon>Streptophyta</taxon>
        <taxon>Klebsormidiophyceae</taxon>
        <taxon>Klebsormidiales</taxon>
        <taxon>Klebsormidiaceae</taxon>
        <taxon>Klebsormidium</taxon>
    </lineage>
</organism>
<dbReference type="STRING" id="105231.A0A1Y1ITW6"/>
<dbReference type="GO" id="GO:0006914">
    <property type="term" value="P:autophagy"/>
    <property type="evidence" value="ECO:0007669"/>
    <property type="project" value="UniProtKB-KW"/>
</dbReference>
<dbReference type="InterPro" id="IPR036249">
    <property type="entry name" value="Thioredoxin-like_sf"/>
</dbReference>
<reference evidence="8 9" key="1">
    <citation type="journal article" date="2014" name="Nat. Commun.">
        <title>Klebsormidium flaccidum genome reveals primary factors for plant terrestrial adaptation.</title>
        <authorList>
            <person name="Hori K."/>
            <person name="Maruyama F."/>
            <person name="Fujisawa T."/>
            <person name="Togashi T."/>
            <person name="Yamamoto N."/>
            <person name="Seo M."/>
            <person name="Sato S."/>
            <person name="Yamada T."/>
            <person name="Mori H."/>
            <person name="Tajima N."/>
            <person name="Moriyama T."/>
            <person name="Ikeuchi M."/>
            <person name="Watanabe M."/>
            <person name="Wada H."/>
            <person name="Kobayashi K."/>
            <person name="Saito M."/>
            <person name="Masuda T."/>
            <person name="Sasaki-Sekimoto Y."/>
            <person name="Mashiguchi K."/>
            <person name="Awai K."/>
            <person name="Shimojima M."/>
            <person name="Masuda S."/>
            <person name="Iwai M."/>
            <person name="Nobusawa T."/>
            <person name="Narise T."/>
            <person name="Kondo S."/>
            <person name="Saito H."/>
            <person name="Sato R."/>
            <person name="Murakawa M."/>
            <person name="Ihara Y."/>
            <person name="Oshima-Yamada Y."/>
            <person name="Ohtaka K."/>
            <person name="Satoh M."/>
            <person name="Sonobe K."/>
            <person name="Ishii M."/>
            <person name="Ohtani R."/>
            <person name="Kanamori-Sato M."/>
            <person name="Honoki R."/>
            <person name="Miyazaki D."/>
            <person name="Mochizuki H."/>
            <person name="Umetsu J."/>
            <person name="Higashi K."/>
            <person name="Shibata D."/>
            <person name="Kamiya Y."/>
            <person name="Sato N."/>
            <person name="Nakamura Y."/>
            <person name="Tabata S."/>
            <person name="Ida S."/>
            <person name="Kurokawa K."/>
            <person name="Ohta H."/>
        </authorList>
    </citation>
    <scope>NUCLEOTIDE SEQUENCE [LARGE SCALE GENOMIC DNA]</scope>
    <source>
        <strain evidence="8 9">NIES-2285</strain>
    </source>
</reference>
<keyword evidence="8" id="KW-0346">Stress response</keyword>
<dbReference type="SUPFAM" id="SSF46565">
    <property type="entry name" value="Chaperone J-domain"/>
    <property type="match status" value="1"/>
</dbReference>
<evidence type="ECO:0000313" key="9">
    <source>
        <dbReference type="Proteomes" id="UP000054558"/>
    </source>
</evidence>
<dbReference type="OMA" id="FFISYND"/>
<feature type="domain" description="J" evidence="7">
    <location>
        <begin position="47"/>
        <end position="112"/>
    </location>
</feature>
<dbReference type="PANTHER" id="PTHR45184">
    <property type="entry name" value="DNAJ PROTEIN ERDJ3A"/>
    <property type="match status" value="1"/>
</dbReference>
<evidence type="ECO:0000256" key="2">
    <source>
        <dbReference type="ARBA" id="ARBA00020921"/>
    </source>
</evidence>
<dbReference type="SUPFAM" id="SSF52833">
    <property type="entry name" value="Thioredoxin-like"/>
    <property type="match status" value="2"/>
</dbReference>
<evidence type="ECO:0000313" key="8">
    <source>
        <dbReference type="EMBL" id="GAQ91638.1"/>
    </source>
</evidence>
<dbReference type="InterPro" id="IPR052842">
    <property type="entry name" value="ER_Co-chaperone"/>
</dbReference>
<protein>
    <recommendedName>
        <fullName evidence="2">DnaJ homolog subfamily C member 16</fullName>
    </recommendedName>
    <alternativeName>
        <fullName evidence="5">Endoplasmic reticulum DNA J domain-containing protein 8</fullName>
    </alternativeName>
</protein>
<dbReference type="Pfam" id="PF00226">
    <property type="entry name" value="DnaJ"/>
    <property type="match status" value="1"/>
</dbReference>
<dbReference type="PRINTS" id="PR00625">
    <property type="entry name" value="JDOMAIN"/>
</dbReference>
<evidence type="ECO:0000256" key="3">
    <source>
        <dbReference type="ARBA" id="ARBA00023006"/>
    </source>
</evidence>
<feature type="compositionally biased region" description="Gly residues" evidence="6">
    <location>
        <begin position="131"/>
        <end position="142"/>
    </location>
</feature>
<dbReference type="Proteomes" id="UP000054558">
    <property type="component" value="Unassembled WGS sequence"/>
</dbReference>
<dbReference type="PROSITE" id="PS00636">
    <property type="entry name" value="DNAJ_1"/>
    <property type="match status" value="1"/>
</dbReference>
<feature type="region of interest" description="Disordered" evidence="6">
    <location>
        <begin position="118"/>
        <end position="151"/>
    </location>
</feature>
<dbReference type="PANTHER" id="PTHR45184:SF1">
    <property type="entry name" value="DNAJ PROTEIN ERDJ3A"/>
    <property type="match status" value="1"/>
</dbReference>
<evidence type="ECO:0000256" key="4">
    <source>
        <dbReference type="ARBA" id="ARBA00035002"/>
    </source>
</evidence>
<evidence type="ECO:0000259" key="7">
    <source>
        <dbReference type="PROSITE" id="PS50076"/>
    </source>
</evidence>
<dbReference type="InterPro" id="IPR018253">
    <property type="entry name" value="DnaJ_domain_CS"/>
</dbReference>
<evidence type="ECO:0000256" key="1">
    <source>
        <dbReference type="ARBA" id="ARBA00004163"/>
    </source>
</evidence>
<dbReference type="CDD" id="cd06257">
    <property type="entry name" value="DnaJ"/>
    <property type="match status" value="1"/>
</dbReference>